<dbReference type="SUPFAM" id="SSF81653">
    <property type="entry name" value="Calcium ATPase, transduction domain A"/>
    <property type="match status" value="1"/>
</dbReference>
<feature type="transmembrane region" description="Helical" evidence="10">
    <location>
        <begin position="368"/>
        <end position="392"/>
    </location>
</feature>
<evidence type="ECO:0000256" key="8">
    <source>
        <dbReference type="ARBA" id="ARBA00039097"/>
    </source>
</evidence>
<evidence type="ECO:0000313" key="12">
    <source>
        <dbReference type="EMBL" id="TXF87598.1"/>
    </source>
</evidence>
<evidence type="ECO:0000256" key="6">
    <source>
        <dbReference type="ARBA" id="ARBA00022989"/>
    </source>
</evidence>
<dbReference type="InterPro" id="IPR001757">
    <property type="entry name" value="P_typ_ATPase"/>
</dbReference>
<dbReference type="NCBIfam" id="TIGR01494">
    <property type="entry name" value="ATPase_P-type"/>
    <property type="match status" value="1"/>
</dbReference>
<evidence type="ECO:0000256" key="2">
    <source>
        <dbReference type="ARBA" id="ARBA00006024"/>
    </source>
</evidence>
<keyword evidence="3 10" id="KW-0812">Transmembrane</keyword>
<dbReference type="GO" id="GO:0016463">
    <property type="term" value="F:P-type zinc transporter activity"/>
    <property type="evidence" value="ECO:0007669"/>
    <property type="project" value="UniProtKB-EC"/>
</dbReference>
<keyword evidence="4 10" id="KW-0479">Metal-binding</keyword>
<dbReference type="InterPro" id="IPR023214">
    <property type="entry name" value="HAD_sf"/>
</dbReference>
<dbReference type="SFLD" id="SFLDF00027">
    <property type="entry name" value="p-type_atpase"/>
    <property type="match status" value="1"/>
</dbReference>
<keyword evidence="7 10" id="KW-0472">Membrane</keyword>
<dbReference type="InterPro" id="IPR051014">
    <property type="entry name" value="Cation_Transport_ATPase_IB"/>
</dbReference>
<evidence type="ECO:0000313" key="13">
    <source>
        <dbReference type="Proteomes" id="UP000321907"/>
    </source>
</evidence>
<dbReference type="SFLD" id="SFLDS00003">
    <property type="entry name" value="Haloacid_Dehalogenase"/>
    <property type="match status" value="1"/>
</dbReference>
<feature type="domain" description="P-type ATPase A" evidence="11">
    <location>
        <begin position="203"/>
        <end position="318"/>
    </location>
</feature>
<dbReference type="GO" id="GO:0046872">
    <property type="term" value="F:metal ion binding"/>
    <property type="evidence" value="ECO:0007669"/>
    <property type="project" value="UniProtKB-KW"/>
</dbReference>
<protein>
    <recommendedName>
        <fullName evidence="8">P-type Zn(2+) transporter</fullName>
        <ecNumber evidence="8">7.2.2.12</ecNumber>
    </recommendedName>
</protein>
<keyword evidence="10" id="KW-1003">Cell membrane</keyword>
<dbReference type="PROSITE" id="PS00154">
    <property type="entry name" value="ATPASE_E1_E2"/>
    <property type="match status" value="1"/>
</dbReference>
<dbReference type="EC" id="7.2.2.12" evidence="8"/>
<evidence type="ECO:0000256" key="9">
    <source>
        <dbReference type="ARBA" id="ARBA00047308"/>
    </source>
</evidence>
<comment type="caution">
    <text evidence="12">The sequence shown here is derived from an EMBL/GenBank/DDBJ whole genome shotgun (WGS) entry which is preliminary data.</text>
</comment>
<dbReference type="InterPro" id="IPR059000">
    <property type="entry name" value="ATPase_P-type_domA"/>
</dbReference>
<evidence type="ECO:0000256" key="3">
    <source>
        <dbReference type="ARBA" id="ARBA00022692"/>
    </source>
</evidence>
<keyword evidence="6 10" id="KW-1133">Transmembrane helix</keyword>
<dbReference type="SUPFAM" id="SSF81665">
    <property type="entry name" value="Calcium ATPase, transmembrane domain M"/>
    <property type="match status" value="1"/>
</dbReference>
<comment type="similarity">
    <text evidence="2 10">Belongs to the cation transport ATPase (P-type) (TC 3.A.3) family. Type IB subfamily.</text>
</comment>
<dbReference type="InterPro" id="IPR023299">
    <property type="entry name" value="ATPase_P-typ_cyto_dom_N"/>
</dbReference>
<dbReference type="PANTHER" id="PTHR48085:SF5">
    <property type="entry name" value="CADMIUM_ZINC-TRANSPORTING ATPASE HMA4-RELATED"/>
    <property type="match status" value="1"/>
</dbReference>
<dbReference type="PRINTS" id="PR00119">
    <property type="entry name" value="CATATPASE"/>
</dbReference>
<evidence type="ECO:0000256" key="4">
    <source>
        <dbReference type="ARBA" id="ARBA00022723"/>
    </source>
</evidence>
<dbReference type="Gene3D" id="2.70.150.10">
    <property type="entry name" value="Calcium-transporting ATPase, cytoplasmic transduction domain A"/>
    <property type="match status" value="1"/>
</dbReference>
<dbReference type="GO" id="GO:0005886">
    <property type="term" value="C:plasma membrane"/>
    <property type="evidence" value="ECO:0007669"/>
    <property type="project" value="UniProtKB-SubCell"/>
</dbReference>
<name>A0A5C7FDL9_9BACT</name>
<proteinExistence type="inferred from homology"/>
<sequence>MEQLYLQSKSGGQPRTIRRVRRKLRKINGVVAVDVASSGTVRLSWDPEQTDQASILKAAKTAGLKEINQPKDPQNAQEQDSIPRSLQFFGEKTELYFAAISGCFWGAGIIFTYLIDVREAIPLILFIAGAFFGGFFTFITAGRDLLQGRFEIDFLMLFAAVGAAALGKWGEGALLLFLFSLGHALEHYAMKRARRSIAALSDLAPTLTLVKRAGKITEVNVDQLETGDIVVIKPNSKITADGVVAGGNSAVNQAPITGESVPVDKYALSTWESQKDINKIAPQHRVFAGTINGNGVLEVMVMRKAEDTTLARLITLVQEAETQKSPTQHLADNFERYYVPGVLVVVTALLGAFLVIDETFQQSFYRAMSVLIAASPCALAISTPSAVLAGIARAARQGVLIKGGRPLEDLGKVSALAFDKTGTITEGQPTLTHMIPFGSADRTDLLSVAIAVEDLSDHPLAAAIVKGAKQEIGNTTIEPATKITALTARGVSAVWKGEKVHIGNRRLMQEITGNEIPAEMERTMNELEANGETAMIVHRGTSYLGLIAVMDVARAEAAATLSKLGKMGIKRMVMLTGDNEQVANAIAKNVGITEAFGSLLPEEKVAAIERLRMEEGIVAMIGDGVNDAPAMARSTVGIAMGTAGSDVALETADIALMADKLDNLPFAIGLSRKARQIIKQNLVISLGMVAILVPLTIMGAVAIGPAVIGHEGSTIVVVLNALRLLRYQE</sequence>
<evidence type="ECO:0000256" key="10">
    <source>
        <dbReference type="RuleBase" id="RU362081"/>
    </source>
</evidence>
<dbReference type="PANTHER" id="PTHR48085">
    <property type="entry name" value="CADMIUM/ZINC-TRANSPORTING ATPASE HMA2-RELATED"/>
    <property type="match status" value="1"/>
</dbReference>
<dbReference type="Pfam" id="PF00122">
    <property type="entry name" value="E1-E2_ATPase"/>
    <property type="match status" value="1"/>
</dbReference>
<feature type="transmembrane region" description="Helical" evidence="10">
    <location>
        <begin position="95"/>
        <end position="114"/>
    </location>
</feature>
<dbReference type="Gene3D" id="3.40.1110.10">
    <property type="entry name" value="Calcium-transporting ATPase, cytoplasmic domain N"/>
    <property type="match status" value="1"/>
</dbReference>
<dbReference type="Proteomes" id="UP000321907">
    <property type="component" value="Unassembled WGS sequence"/>
</dbReference>
<dbReference type="PRINTS" id="PR00120">
    <property type="entry name" value="HATPASE"/>
</dbReference>
<accession>A0A5C7FDL9</accession>
<dbReference type="InterPro" id="IPR023298">
    <property type="entry name" value="ATPase_P-typ_TM_dom_sf"/>
</dbReference>
<evidence type="ECO:0000256" key="7">
    <source>
        <dbReference type="ARBA" id="ARBA00023136"/>
    </source>
</evidence>
<evidence type="ECO:0000256" key="5">
    <source>
        <dbReference type="ARBA" id="ARBA00022967"/>
    </source>
</evidence>
<dbReference type="SFLD" id="SFLDG00002">
    <property type="entry name" value="C1.7:_P-type_atpase_like"/>
    <property type="match status" value="1"/>
</dbReference>
<keyword evidence="10" id="KW-0547">Nucleotide-binding</keyword>
<dbReference type="EMBL" id="VOXD01000034">
    <property type="protein sequence ID" value="TXF87598.1"/>
    <property type="molecule type" value="Genomic_DNA"/>
</dbReference>
<dbReference type="GO" id="GO:0016887">
    <property type="term" value="F:ATP hydrolysis activity"/>
    <property type="evidence" value="ECO:0007669"/>
    <property type="project" value="InterPro"/>
</dbReference>
<dbReference type="InterPro" id="IPR044492">
    <property type="entry name" value="P_typ_ATPase_HD_dom"/>
</dbReference>
<feature type="transmembrane region" description="Helical" evidence="10">
    <location>
        <begin position="120"/>
        <end position="138"/>
    </location>
</feature>
<dbReference type="Gene3D" id="3.30.70.100">
    <property type="match status" value="1"/>
</dbReference>
<dbReference type="Gene3D" id="3.40.50.1000">
    <property type="entry name" value="HAD superfamily/HAD-like"/>
    <property type="match status" value="1"/>
</dbReference>
<comment type="catalytic activity">
    <reaction evidence="9">
        <text>Zn(2+)(in) + ATP + H2O = Zn(2+)(out) + ADP + phosphate + H(+)</text>
        <dbReference type="Rhea" id="RHEA:20621"/>
        <dbReference type="ChEBI" id="CHEBI:15377"/>
        <dbReference type="ChEBI" id="CHEBI:15378"/>
        <dbReference type="ChEBI" id="CHEBI:29105"/>
        <dbReference type="ChEBI" id="CHEBI:30616"/>
        <dbReference type="ChEBI" id="CHEBI:43474"/>
        <dbReference type="ChEBI" id="CHEBI:456216"/>
        <dbReference type="EC" id="7.2.2.12"/>
    </reaction>
</comment>
<organism evidence="12 13">
    <name type="scientific">Neolewinella aurantiaca</name>
    <dbReference type="NCBI Taxonomy" id="2602767"/>
    <lineage>
        <taxon>Bacteria</taxon>
        <taxon>Pseudomonadati</taxon>
        <taxon>Bacteroidota</taxon>
        <taxon>Saprospiria</taxon>
        <taxon>Saprospirales</taxon>
        <taxon>Lewinellaceae</taxon>
        <taxon>Neolewinella</taxon>
    </lineage>
</organism>
<gene>
    <name evidence="12" type="ORF">FUA23_18025</name>
</gene>
<dbReference type="InterPro" id="IPR008250">
    <property type="entry name" value="ATPase_P-typ_transduc_dom_A_sf"/>
</dbReference>
<comment type="subcellular location">
    <subcellularLocation>
        <location evidence="10">Cell membrane</location>
    </subcellularLocation>
    <subcellularLocation>
        <location evidence="1">Membrane</location>
    </subcellularLocation>
</comment>
<feature type="transmembrane region" description="Helical" evidence="10">
    <location>
        <begin position="682"/>
        <end position="701"/>
    </location>
</feature>
<keyword evidence="13" id="KW-1185">Reference proteome</keyword>
<dbReference type="GO" id="GO:0005524">
    <property type="term" value="F:ATP binding"/>
    <property type="evidence" value="ECO:0007669"/>
    <property type="project" value="UniProtKB-UniRule"/>
</dbReference>
<dbReference type="RefSeq" id="WP_147932163.1">
    <property type="nucleotide sequence ID" value="NZ_VOXD01000034.1"/>
</dbReference>
<evidence type="ECO:0000256" key="1">
    <source>
        <dbReference type="ARBA" id="ARBA00004370"/>
    </source>
</evidence>
<keyword evidence="5" id="KW-1278">Translocase</keyword>
<dbReference type="Pfam" id="PF00702">
    <property type="entry name" value="Hydrolase"/>
    <property type="match status" value="1"/>
</dbReference>
<reference evidence="12 13" key="1">
    <citation type="submission" date="2019-08" db="EMBL/GenBank/DDBJ databases">
        <title>Lewinella sp. strain SSH13 Genome sequencing and assembly.</title>
        <authorList>
            <person name="Kim I."/>
        </authorList>
    </citation>
    <scope>NUCLEOTIDE SEQUENCE [LARGE SCALE GENOMIC DNA]</scope>
    <source>
        <strain evidence="12 13">SSH13</strain>
    </source>
</reference>
<dbReference type="SUPFAM" id="SSF56784">
    <property type="entry name" value="HAD-like"/>
    <property type="match status" value="1"/>
</dbReference>
<keyword evidence="10" id="KW-0067">ATP-binding</keyword>
<dbReference type="InterPro" id="IPR027256">
    <property type="entry name" value="P-typ_ATPase_IB"/>
</dbReference>
<dbReference type="OrthoDB" id="1521937at2"/>
<evidence type="ECO:0000259" key="11">
    <source>
        <dbReference type="Pfam" id="PF00122"/>
    </source>
</evidence>
<feature type="transmembrane region" description="Helical" evidence="10">
    <location>
        <begin position="337"/>
        <end position="356"/>
    </location>
</feature>
<dbReference type="AlphaFoldDB" id="A0A5C7FDL9"/>
<dbReference type="InterPro" id="IPR018303">
    <property type="entry name" value="ATPase_P-typ_P_site"/>
</dbReference>
<dbReference type="InterPro" id="IPR036412">
    <property type="entry name" value="HAD-like_sf"/>
</dbReference>
<dbReference type="NCBIfam" id="TIGR01525">
    <property type="entry name" value="ATPase-IB_hvy"/>
    <property type="match status" value="1"/>
</dbReference>